<evidence type="ECO:0000313" key="3">
    <source>
        <dbReference type="Proteomes" id="UP000019376"/>
    </source>
</evidence>
<feature type="region of interest" description="Disordered" evidence="1">
    <location>
        <begin position="1"/>
        <end position="42"/>
    </location>
</feature>
<dbReference type="PhylomeDB" id="S7ZLR0"/>
<name>S7ZLR0_PENO1</name>
<reference evidence="2 3" key="1">
    <citation type="journal article" date="2013" name="PLoS ONE">
        <title>Genomic and secretomic analyses reveal unique features of the lignocellulolytic enzyme system of Penicillium decumbens.</title>
        <authorList>
            <person name="Liu G."/>
            <person name="Zhang L."/>
            <person name="Wei X."/>
            <person name="Zou G."/>
            <person name="Qin Y."/>
            <person name="Ma L."/>
            <person name="Li J."/>
            <person name="Zheng H."/>
            <person name="Wang S."/>
            <person name="Wang C."/>
            <person name="Xun L."/>
            <person name="Zhao G.-P."/>
            <person name="Zhou Z."/>
            <person name="Qu Y."/>
        </authorList>
    </citation>
    <scope>NUCLEOTIDE SEQUENCE [LARGE SCALE GENOMIC DNA]</scope>
    <source>
        <strain evidence="3">114-2 / CGMCC 5302</strain>
    </source>
</reference>
<evidence type="ECO:0000313" key="2">
    <source>
        <dbReference type="EMBL" id="EPS31590.1"/>
    </source>
</evidence>
<feature type="compositionally biased region" description="Basic and acidic residues" evidence="1">
    <location>
        <begin position="17"/>
        <end position="41"/>
    </location>
</feature>
<organism evidence="2 3">
    <name type="scientific">Penicillium oxalicum (strain 114-2 / CGMCC 5302)</name>
    <name type="common">Penicillium decumbens</name>
    <dbReference type="NCBI Taxonomy" id="933388"/>
    <lineage>
        <taxon>Eukaryota</taxon>
        <taxon>Fungi</taxon>
        <taxon>Dikarya</taxon>
        <taxon>Ascomycota</taxon>
        <taxon>Pezizomycotina</taxon>
        <taxon>Eurotiomycetes</taxon>
        <taxon>Eurotiomycetidae</taxon>
        <taxon>Eurotiales</taxon>
        <taxon>Aspergillaceae</taxon>
        <taxon>Penicillium</taxon>
    </lineage>
</organism>
<protein>
    <submittedName>
        <fullName evidence="2">Uncharacterized protein</fullName>
    </submittedName>
</protein>
<dbReference type="HOGENOM" id="CLU_767476_0_0_1"/>
<gene>
    <name evidence="2" type="ORF">PDE_06545</name>
</gene>
<dbReference type="OrthoDB" id="2156052at2759"/>
<dbReference type="AlphaFoldDB" id="S7ZLR0"/>
<keyword evidence="3" id="KW-1185">Reference proteome</keyword>
<accession>S7ZLR0</accession>
<dbReference type="EMBL" id="KB644413">
    <property type="protein sequence ID" value="EPS31590.1"/>
    <property type="molecule type" value="Genomic_DNA"/>
</dbReference>
<proteinExistence type="predicted"/>
<dbReference type="eggNOG" id="ENOG502SJ0M">
    <property type="taxonomic scope" value="Eukaryota"/>
</dbReference>
<sequence>MAEKKSPDYKALSLQTEQRRKEEEERRKQAERETRRERERLGQLQELSRPTTLWNFCAIAMICSRDLSGSRHHPGRLKEQSLLRLENIARHGWNIGQTAQHNRGAPHLFSSLLELKGWARRLSRQPISSEQKIESYERFAVEEQIYNIITELCKIPAARDEFNLGEGIQYNNHKNLLEDEIIDAYTNQSSSVHRPRPDQFCIHHVGDNTTHVLTSIEYKPPHKLSVATLRIGLRQMVLWKYIVRSKKILTDEEAKLRYNAEQLVCSALVQEYHIMIQEGIEYSYVTNGIARVLLRVARNNPETLYYFLYDPNIECRFGSHLCKDFCCTNTISVPNSIPIVYSKSRVEEFRTSECSYIDDQF</sequence>
<dbReference type="STRING" id="933388.S7ZLR0"/>
<evidence type="ECO:0000256" key="1">
    <source>
        <dbReference type="SAM" id="MobiDB-lite"/>
    </source>
</evidence>
<dbReference type="Proteomes" id="UP000019376">
    <property type="component" value="Unassembled WGS sequence"/>
</dbReference>